<proteinExistence type="predicted"/>
<evidence type="ECO:0000313" key="1">
    <source>
        <dbReference type="EMBL" id="KAF2464772.1"/>
    </source>
</evidence>
<dbReference type="Proteomes" id="UP000799755">
    <property type="component" value="Unassembled WGS sequence"/>
</dbReference>
<name>A0ACB6QEI8_9PLEO</name>
<keyword evidence="2" id="KW-1185">Reference proteome</keyword>
<evidence type="ECO:0000313" key="2">
    <source>
        <dbReference type="Proteomes" id="UP000799755"/>
    </source>
</evidence>
<accession>A0ACB6QEI8</accession>
<dbReference type="EMBL" id="MU003534">
    <property type="protein sequence ID" value="KAF2464772.1"/>
    <property type="molecule type" value="Genomic_DNA"/>
</dbReference>
<protein>
    <submittedName>
        <fullName evidence="1">Uncharacterized protein</fullName>
    </submittedName>
</protein>
<organism evidence="1 2">
    <name type="scientific">Lindgomyces ingoldianus</name>
    <dbReference type="NCBI Taxonomy" id="673940"/>
    <lineage>
        <taxon>Eukaryota</taxon>
        <taxon>Fungi</taxon>
        <taxon>Dikarya</taxon>
        <taxon>Ascomycota</taxon>
        <taxon>Pezizomycotina</taxon>
        <taxon>Dothideomycetes</taxon>
        <taxon>Pleosporomycetidae</taxon>
        <taxon>Pleosporales</taxon>
        <taxon>Lindgomycetaceae</taxon>
        <taxon>Lindgomyces</taxon>
    </lineage>
</organism>
<sequence>MEGSPSPELDPVIEGHIKALLSLSNNPIYADPRKLLLKNLKTGEIDRILAEVWTYRISRTGREAIATVMLDVIAKEDARPMREGPAHRPRAGSEANEAGDGHEEQDKGSEVSEDGQEESRQSGHDDPIQGGHEESVQNREATQPIVSSEADADHGEDRGDREATGHRAGSTFSEVDLGGERQGEEVAQPEAGSKVNEVVHNEEKQKYEGPRQAVDTHSYRTRTSIKRNLGTSPAGRLSKRHKTGEHSRQLSENNEDGEERGHIPQPSPSAEPLIRRIPQPRRGRPSNQNLTNSNPDLELLLWVPSLNNTGEWKPITSLPRGVNENLRTRFFEDYTFHKGKKYRYAQMTRNPDTYIDNGRCVHNLVSRKASSVMTYNAADGNIHRTCDLCFQAGKLCARLVRLDGEVKMGLFPVPGGLRRGLRWSEIGYWIGQEGSRKREFQQERVKFGSTVPT</sequence>
<reference evidence="1" key="1">
    <citation type="journal article" date="2020" name="Stud. Mycol.">
        <title>101 Dothideomycetes genomes: a test case for predicting lifestyles and emergence of pathogens.</title>
        <authorList>
            <person name="Haridas S."/>
            <person name="Albert R."/>
            <person name="Binder M."/>
            <person name="Bloem J."/>
            <person name="Labutti K."/>
            <person name="Salamov A."/>
            <person name="Andreopoulos B."/>
            <person name="Baker S."/>
            <person name="Barry K."/>
            <person name="Bills G."/>
            <person name="Bluhm B."/>
            <person name="Cannon C."/>
            <person name="Castanera R."/>
            <person name="Culley D."/>
            <person name="Daum C."/>
            <person name="Ezra D."/>
            <person name="Gonzalez J."/>
            <person name="Henrissat B."/>
            <person name="Kuo A."/>
            <person name="Liang C."/>
            <person name="Lipzen A."/>
            <person name="Lutzoni F."/>
            <person name="Magnuson J."/>
            <person name="Mondo S."/>
            <person name="Nolan M."/>
            <person name="Ohm R."/>
            <person name="Pangilinan J."/>
            <person name="Park H.-J."/>
            <person name="Ramirez L."/>
            <person name="Alfaro M."/>
            <person name="Sun H."/>
            <person name="Tritt A."/>
            <person name="Yoshinaga Y."/>
            <person name="Zwiers L.-H."/>
            <person name="Turgeon B."/>
            <person name="Goodwin S."/>
            <person name="Spatafora J."/>
            <person name="Crous P."/>
            <person name="Grigoriev I."/>
        </authorList>
    </citation>
    <scope>NUCLEOTIDE SEQUENCE</scope>
    <source>
        <strain evidence="1">ATCC 200398</strain>
    </source>
</reference>
<gene>
    <name evidence="1" type="ORF">BDR25DRAFT_346566</name>
</gene>
<comment type="caution">
    <text evidence="1">The sequence shown here is derived from an EMBL/GenBank/DDBJ whole genome shotgun (WGS) entry which is preliminary data.</text>
</comment>